<evidence type="ECO:0000313" key="3">
    <source>
        <dbReference type="Proteomes" id="UP000078503"/>
    </source>
</evidence>
<dbReference type="Pfam" id="PF03646">
    <property type="entry name" value="FlaG"/>
    <property type="match status" value="1"/>
</dbReference>
<dbReference type="AlphaFoldDB" id="A0A178KN44"/>
<organism evidence="2 3">
    <name type="scientific">Photobacterium jeanii</name>
    <dbReference type="NCBI Taxonomy" id="858640"/>
    <lineage>
        <taxon>Bacteria</taxon>
        <taxon>Pseudomonadati</taxon>
        <taxon>Pseudomonadota</taxon>
        <taxon>Gammaproteobacteria</taxon>
        <taxon>Vibrionales</taxon>
        <taxon>Vibrionaceae</taxon>
        <taxon>Photobacterium</taxon>
    </lineage>
</organism>
<dbReference type="EMBL" id="LVHF01000012">
    <property type="protein sequence ID" value="OAN18620.1"/>
    <property type="molecule type" value="Genomic_DNA"/>
</dbReference>
<dbReference type="PANTHER" id="PTHR37166:SF1">
    <property type="entry name" value="PROTEIN FLAG"/>
    <property type="match status" value="1"/>
</dbReference>
<sequence>MEVKPVTSTPPPSSSSVYSKATGTNVADKNGTGSAVPLSQSANQANQVNSSDKGNTDVRRVEQTVSVEKQHQLQRQELEKVVESMEEFVGQLNRGLAFRLDEDSGRQIVTVYDKKSGEIVRQIPDEDLLTLSRQLAAHSGGLFTTQV</sequence>
<dbReference type="InterPro" id="IPR005186">
    <property type="entry name" value="FlaG"/>
</dbReference>
<dbReference type="Proteomes" id="UP000078503">
    <property type="component" value="Unassembled WGS sequence"/>
</dbReference>
<keyword evidence="2" id="KW-0969">Cilium</keyword>
<keyword evidence="3" id="KW-1185">Reference proteome</keyword>
<keyword evidence="2" id="KW-0966">Cell projection</keyword>
<dbReference type="Gene3D" id="3.30.160.170">
    <property type="entry name" value="FlaG-like"/>
    <property type="match status" value="1"/>
</dbReference>
<feature type="compositionally biased region" description="Polar residues" evidence="1">
    <location>
        <begin position="18"/>
        <end position="53"/>
    </location>
</feature>
<gene>
    <name evidence="2" type="ORF">A3K86_06970</name>
</gene>
<feature type="compositionally biased region" description="Basic and acidic residues" evidence="1">
    <location>
        <begin position="54"/>
        <end position="75"/>
    </location>
</feature>
<comment type="caution">
    <text evidence="2">The sequence shown here is derived from an EMBL/GenBank/DDBJ whole genome shotgun (WGS) entry which is preliminary data.</text>
</comment>
<dbReference type="SUPFAM" id="SSF160214">
    <property type="entry name" value="FlaG-like"/>
    <property type="match status" value="1"/>
</dbReference>
<dbReference type="STRING" id="858640.A3K86_06970"/>
<evidence type="ECO:0000313" key="2">
    <source>
        <dbReference type="EMBL" id="OAN18620.1"/>
    </source>
</evidence>
<evidence type="ECO:0000256" key="1">
    <source>
        <dbReference type="SAM" id="MobiDB-lite"/>
    </source>
</evidence>
<keyword evidence="2" id="KW-0282">Flagellum</keyword>
<proteinExistence type="predicted"/>
<reference evidence="2 3" key="1">
    <citation type="submission" date="2016-03" db="EMBL/GenBank/DDBJ databases">
        <title>Photobacterium proteolyticum sp. nov. a protease producing bacterium isolated from ocean sediments of Laizhou Bay.</title>
        <authorList>
            <person name="Li Y."/>
        </authorList>
    </citation>
    <scope>NUCLEOTIDE SEQUENCE [LARGE SCALE GENOMIC DNA]</scope>
    <source>
        <strain evidence="2 3">R-40508</strain>
    </source>
</reference>
<dbReference type="OrthoDB" id="5741693at2"/>
<protein>
    <submittedName>
        <fullName evidence="2">Flagellar biosynthesis protein FlaG</fullName>
    </submittedName>
</protein>
<feature type="region of interest" description="Disordered" evidence="1">
    <location>
        <begin position="1"/>
        <end position="75"/>
    </location>
</feature>
<name>A0A178KN44_9GAMM</name>
<dbReference type="RefSeq" id="WP_068329690.1">
    <property type="nucleotide sequence ID" value="NZ_LVHF01000012.1"/>
</dbReference>
<dbReference type="PANTHER" id="PTHR37166">
    <property type="entry name" value="PROTEIN FLAG"/>
    <property type="match status" value="1"/>
</dbReference>
<dbReference type="InterPro" id="IPR035924">
    <property type="entry name" value="FlaG-like_sf"/>
</dbReference>
<accession>A0A178KN44</accession>